<gene>
    <name evidence="2" type="ORF">NQ314_020496</name>
</gene>
<dbReference type="GO" id="GO:0043565">
    <property type="term" value="F:sequence-specific DNA binding"/>
    <property type="evidence" value="ECO:0007669"/>
    <property type="project" value="TreeGrafter"/>
</dbReference>
<sequence>MKFFKKDLNVPVASDAMRRDRFRQIIKYLHCADNTKPNNNDKMRKLRPLMDKHRENFIKKLYF</sequence>
<evidence type="ECO:0000313" key="2">
    <source>
        <dbReference type="EMBL" id="KAJ8927081.1"/>
    </source>
</evidence>
<feature type="domain" description="PiggyBac transposable element-derived protein" evidence="1">
    <location>
        <begin position="7"/>
        <end position="60"/>
    </location>
</feature>
<evidence type="ECO:0000259" key="1">
    <source>
        <dbReference type="Pfam" id="PF13843"/>
    </source>
</evidence>
<accession>A0AAV8WLH2</accession>
<protein>
    <recommendedName>
        <fullName evidence="1">PiggyBac transposable element-derived protein domain-containing protein</fullName>
    </recommendedName>
</protein>
<dbReference type="Proteomes" id="UP001162156">
    <property type="component" value="Unassembled WGS sequence"/>
</dbReference>
<dbReference type="PANTHER" id="PTHR47055:SF2">
    <property type="entry name" value="PIGGYBAC TRANSPOSABLE ELEMENT-DERIVED PROTEIN 2-RELATED"/>
    <property type="match status" value="1"/>
</dbReference>
<keyword evidence="3" id="KW-1185">Reference proteome</keyword>
<comment type="caution">
    <text evidence="2">The sequence shown here is derived from an EMBL/GenBank/DDBJ whole genome shotgun (WGS) entry which is preliminary data.</text>
</comment>
<name>A0AAV8WLH2_9CUCU</name>
<organism evidence="2 3">
    <name type="scientific">Rhamnusium bicolor</name>
    <dbReference type="NCBI Taxonomy" id="1586634"/>
    <lineage>
        <taxon>Eukaryota</taxon>
        <taxon>Metazoa</taxon>
        <taxon>Ecdysozoa</taxon>
        <taxon>Arthropoda</taxon>
        <taxon>Hexapoda</taxon>
        <taxon>Insecta</taxon>
        <taxon>Pterygota</taxon>
        <taxon>Neoptera</taxon>
        <taxon>Endopterygota</taxon>
        <taxon>Coleoptera</taxon>
        <taxon>Polyphaga</taxon>
        <taxon>Cucujiformia</taxon>
        <taxon>Chrysomeloidea</taxon>
        <taxon>Cerambycidae</taxon>
        <taxon>Lepturinae</taxon>
        <taxon>Rhagiini</taxon>
        <taxon>Rhamnusium</taxon>
    </lineage>
</organism>
<dbReference type="InterPro" id="IPR029526">
    <property type="entry name" value="PGBD"/>
</dbReference>
<reference evidence="2" key="1">
    <citation type="journal article" date="2023" name="Insect Mol. Biol.">
        <title>Genome sequencing provides insights into the evolution of gene families encoding plant cell wall-degrading enzymes in longhorned beetles.</title>
        <authorList>
            <person name="Shin N.R."/>
            <person name="Okamura Y."/>
            <person name="Kirsch R."/>
            <person name="Pauchet Y."/>
        </authorList>
    </citation>
    <scope>NUCLEOTIDE SEQUENCE</scope>
    <source>
        <strain evidence="2">RBIC_L_NR</strain>
    </source>
</reference>
<dbReference type="InterPro" id="IPR052638">
    <property type="entry name" value="PiggyBac_TE-derived"/>
</dbReference>
<proteinExistence type="predicted"/>
<dbReference type="AlphaFoldDB" id="A0AAV8WLH2"/>
<evidence type="ECO:0000313" key="3">
    <source>
        <dbReference type="Proteomes" id="UP001162156"/>
    </source>
</evidence>
<dbReference type="Pfam" id="PF13843">
    <property type="entry name" value="DDE_Tnp_1_7"/>
    <property type="match status" value="1"/>
</dbReference>
<dbReference type="PANTHER" id="PTHR47055">
    <property type="entry name" value="DDE_TNP_1_7 DOMAIN-CONTAINING PROTEIN"/>
    <property type="match status" value="1"/>
</dbReference>
<dbReference type="EMBL" id="JANEYF010005729">
    <property type="protein sequence ID" value="KAJ8927081.1"/>
    <property type="molecule type" value="Genomic_DNA"/>
</dbReference>